<feature type="compositionally biased region" description="Low complexity" evidence="3">
    <location>
        <begin position="323"/>
        <end position="335"/>
    </location>
</feature>
<dbReference type="EMBL" id="LR812656">
    <property type="protein sequence ID" value="CAC5434906.1"/>
    <property type="molecule type" value="Genomic_DNA"/>
</dbReference>
<sequence length="335" mass="36838">MEAKFLKLRQEREEQRRQRSKETGAITLQRQQYEAEAELLEAEVTQLLQEGNVTESQQRIDALRTLVQDTSNSISLTAHEMAKANVILARLQQRVDEKHSSAAPKKFKFSSRLKAKPTSDAEPATPSLSLTGISDTNEATATATVPVAGTVSSTNGFGNVYGPSTGTDLFISHSRGVFINGCAECVIYCLPIAGSAFLSNCTNCRVYVACHQLRLKGCTNLDLYAWCASTPIIEECDAMRFGPYRCWVGLLSSCTEDGKTYATHAEWVSRVGEIEDTARTEQNYVKVDDFQWVKKSASPHWRVLAREEEKASTTVFGPATLPSSSTAHSTDAADH</sequence>
<accession>A0A504WZM8</accession>
<feature type="region of interest" description="Disordered" evidence="3">
    <location>
        <begin position="314"/>
        <end position="335"/>
    </location>
</feature>
<feature type="compositionally biased region" description="Basic and acidic residues" evidence="3">
    <location>
        <begin position="1"/>
        <end position="22"/>
    </location>
</feature>
<evidence type="ECO:0000259" key="4">
    <source>
        <dbReference type="PROSITE" id="PS51329"/>
    </source>
</evidence>
<dbReference type="GO" id="GO:0007021">
    <property type="term" value="P:tubulin complex assembly"/>
    <property type="evidence" value="ECO:0007669"/>
    <property type="project" value="TreeGrafter"/>
</dbReference>
<dbReference type="GO" id="GO:0005737">
    <property type="term" value="C:cytoplasm"/>
    <property type="evidence" value="ECO:0007669"/>
    <property type="project" value="TreeGrafter"/>
</dbReference>
<evidence type="ECO:0000256" key="3">
    <source>
        <dbReference type="SAM" id="MobiDB-lite"/>
    </source>
</evidence>
<evidence type="ECO:0000313" key="6">
    <source>
        <dbReference type="EMBL" id="TPP42122.1"/>
    </source>
</evidence>
<reference evidence="5" key="2">
    <citation type="submission" date="2020-06" db="EMBL/GenBank/DDBJ databases">
        <authorList>
            <person name="Camacho E."/>
            <person name="Gonzalez-de la Fuente S."/>
            <person name="Rastrojo A."/>
            <person name="Peiro-Pastor R."/>
            <person name="Solana JC."/>
            <person name="Tabera L."/>
            <person name="Gamarro F."/>
            <person name="Carrasco-Ramiro F."/>
            <person name="Requena JM."/>
            <person name="Aguado B."/>
        </authorList>
    </citation>
    <scope>NUCLEOTIDE SEQUENCE</scope>
</reference>
<dbReference type="FunFam" id="2.160.20.70:FF:000020">
    <property type="entry name" value="Tubulin binding cofactor C, putative"/>
    <property type="match status" value="1"/>
</dbReference>
<dbReference type="VEuPathDB" id="TriTrypDB:LdBPK_363310.1"/>
<keyword evidence="2" id="KW-0143">Chaperone</keyword>
<evidence type="ECO:0000256" key="1">
    <source>
        <dbReference type="ARBA" id="ARBA00008848"/>
    </source>
</evidence>
<dbReference type="Proteomes" id="UP000318821">
    <property type="component" value="Unassembled WGS sequence"/>
</dbReference>
<dbReference type="InterPro" id="IPR012945">
    <property type="entry name" value="Tubulin-bd_cofactor_C_dom"/>
</dbReference>
<dbReference type="Gene3D" id="2.160.20.70">
    <property type="match status" value="1"/>
</dbReference>
<dbReference type="InterPro" id="IPR016098">
    <property type="entry name" value="CAP/MinC_C"/>
</dbReference>
<gene>
    <name evidence="6" type="ORF">CGC20_28320</name>
    <name evidence="5" type="ORF">LDHU3_36.4550</name>
</gene>
<reference evidence="6" key="1">
    <citation type="submission" date="2019-02" db="EMBL/GenBank/DDBJ databases">
        <title>FDA dAtabase for Regulatory Grade micrObial Sequences (FDA-ARGOS): Supporting development and validation of Infectious Disease Dx tests.</title>
        <authorList>
            <person name="Duncan R."/>
            <person name="Fisher C."/>
            <person name="Tallon L.J."/>
            <person name="Sadzewicz L."/>
            <person name="Sengamalay N."/>
            <person name="Ott S."/>
            <person name="Godinez A."/>
            <person name="Nagaraj S."/>
            <person name="Nadendla S."/>
            <person name="Sichtig H."/>
        </authorList>
    </citation>
    <scope>NUCLEOTIDE SEQUENCE</scope>
    <source>
        <strain evidence="6">FDAARGOS_360</strain>
    </source>
</reference>
<dbReference type="Proteomes" id="UP000601710">
    <property type="component" value="Chromosome 36"/>
</dbReference>
<dbReference type="VEuPathDB" id="TriTrypDB:LDHU3_36.4550"/>
<feature type="region of interest" description="Disordered" evidence="3">
    <location>
        <begin position="1"/>
        <end position="23"/>
    </location>
</feature>
<dbReference type="InterPro" id="IPR027684">
    <property type="entry name" value="TBCC"/>
</dbReference>
<dbReference type="PANTHER" id="PTHR15139:SF0">
    <property type="entry name" value="TUBULIN-SPECIFIC CHAPERONE C"/>
    <property type="match status" value="1"/>
</dbReference>
<feature type="domain" description="C-CAP/cofactor C-like" evidence="4">
    <location>
        <begin position="146"/>
        <end position="292"/>
    </location>
</feature>
<organism evidence="6">
    <name type="scientific">Leishmania donovani</name>
    <dbReference type="NCBI Taxonomy" id="5661"/>
    <lineage>
        <taxon>Eukaryota</taxon>
        <taxon>Discoba</taxon>
        <taxon>Euglenozoa</taxon>
        <taxon>Kinetoplastea</taxon>
        <taxon>Metakinetoplastina</taxon>
        <taxon>Trypanosomatida</taxon>
        <taxon>Trypanosomatidae</taxon>
        <taxon>Leishmaniinae</taxon>
        <taxon>Leishmania</taxon>
    </lineage>
</organism>
<evidence type="ECO:0000313" key="5">
    <source>
        <dbReference type="EMBL" id="CAC5434906.1"/>
    </source>
</evidence>
<feature type="region of interest" description="Disordered" evidence="3">
    <location>
        <begin position="112"/>
        <end position="132"/>
    </location>
</feature>
<dbReference type="EMBL" id="RHLD01000002">
    <property type="protein sequence ID" value="TPP42122.1"/>
    <property type="molecule type" value="Genomic_DNA"/>
</dbReference>
<dbReference type="PROSITE" id="PS51329">
    <property type="entry name" value="C_CAP_COFACTOR_C"/>
    <property type="match status" value="1"/>
</dbReference>
<proteinExistence type="inferred from homology"/>
<dbReference type="Pfam" id="PF07986">
    <property type="entry name" value="TBCC"/>
    <property type="match status" value="1"/>
</dbReference>
<dbReference type="InterPro" id="IPR017901">
    <property type="entry name" value="C-CAP_CF_C-like"/>
</dbReference>
<name>A0A504WZM8_LEIDO</name>
<dbReference type="GO" id="GO:0007023">
    <property type="term" value="P:post-chaperonin tubulin folding pathway"/>
    <property type="evidence" value="ECO:0007669"/>
    <property type="project" value="InterPro"/>
</dbReference>
<dbReference type="SMR" id="A0A504WZM8"/>
<dbReference type="SMART" id="SM00673">
    <property type="entry name" value="CARP"/>
    <property type="match status" value="2"/>
</dbReference>
<comment type="similarity">
    <text evidence="1">Belongs to the TBCC family.</text>
</comment>
<protein>
    <submittedName>
        <fullName evidence="6">Tubulin binding cofactor C family protein</fullName>
    </submittedName>
    <submittedName>
        <fullName evidence="5">Tubulin_binding_cofactor_C_putative/Pfam:PF07986</fullName>
    </submittedName>
</protein>
<dbReference type="InterPro" id="IPR006599">
    <property type="entry name" value="CARP_motif"/>
</dbReference>
<dbReference type="PANTHER" id="PTHR15139">
    <property type="entry name" value="TUBULIN FOLDING COFACTOR C"/>
    <property type="match status" value="1"/>
</dbReference>
<dbReference type="VEuPathDB" id="TriTrypDB:LdCL_360039800"/>
<evidence type="ECO:0000256" key="2">
    <source>
        <dbReference type="ARBA" id="ARBA00023186"/>
    </source>
</evidence>
<dbReference type="AlphaFoldDB" id="A0A504WZM8"/>